<dbReference type="AlphaFoldDB" id="W6XP93"/>
<name>W6XP93_COCC2</name>
<reference evidence="1 2" key="1">
    <citation type="journal article" date="2013" name="PLoS Genet.">
        <title>Comparative genome structure, secondary metabolite, and effector coding capacity across Cochliobolus pathogens.</title>
        <authorList>
            <person name="Condon B.J."/>
            <person name="Leng Y."/>
            <person name="Wu D."/>
            <person name="Bushley K.E."/>
            <person name="Ohm R.A."/>
            <person name="Otillar R."/>
            <person name="Martin J."/>
            <person name="Schackwitz W."/>
            <person name="Grimwood J."/>
            <person name="MohdZainudin N."/>
            <person name="Xue C."/>
            <person name="Wang R."/>
            <person name="Manning V.A."/>
            <person name="Dhillon B."/>
            <person name="Tu Z.J."/>
            <person name="Steffenson B.J."/>
            <person name="Salamov A."/>
            <person name="Sun H."/>
            <person name="Lowry S."/>
            <person name="LaButti K."/>
            <person name="Han J."/>
            <person name="Copeland A."/>
            <person name="Lindquist E."/>
            <person name="Barry K."/>
            <person name="Schmutz J."/>
            <person name="Baker S.E."/>
            <person name="Ciuffetti L.M."/>
            <person name="Grigoriev I.V."/>
            <person name="Zhong S."/>
            <person name="Turgeon B.G."/>
        </authorList>
    </citation>
    <scope>NUCLEOTIDE SEQUENCE [LARGE SCALE GENOMIC DNA]</scope>
    <source>
        <strain evidence="1 2">26-R-13</strain>
    </source>
</reference>
<keyword evidence="2" id="KW-1185">Reference proteome</keyword>
<dbReference type="KEGG" id="bze:COCCADRAFT_41921"/>
<dbReference type="EMBL" id="KI964953">
    <property type="protein sequence ID" value="EUC27328.1"/>
    <property type="molecule type" value="Genomic_DNA"/>
</dbReference>
<dbReference type="RefSeq" id="XP_007718368.1">
    <property type="nucleotide sequence ID" value="XM_007720178.1"/>
</dbReference>
<evidence type="ECO:0000313" key="1">
    <source>
        <dbReference type="EMBL" id="EUC27328.1"/>
    </source>
</evidence>
<dbReference type="Proteomes" id="UP000053841">
    <property type="component" value="Unassembled WGS sequence"/>
</dbReference>
<sequence>MGNGLLKAPCLKLGRAPDSAHVAPKSPSKRSRVLVMEYEATTMPVGGEKTTSSCGMQDMWLGSKGEAVSWHPTDKAQPTASKRFPVLRWHGIYLGQASLSREAEILF</sequence>
<organism evidence="1 2">
    <name type="scientific">Cochliobolus carbonum (strain 26-R-13)</name>
    <name type="common">Maize leaf spot fungus</name>
    <name type="synonym">Bipolaris zeicola</name>
    <dbReference type="NCBI Taxonomy" id="930089"/>
    <lineage>
        <taxon>Eukaryota</taxon>
        <taxon>Fungi</taxon>
        <taxon>Dikarya</taxon>
        <taxon>Ascomycota</taxon>
        <taxon>Pezizomycotina</taxon>
        <taxon>Dothideomycetes</taxon>
        <taxon>Pleosporomycetidae</taxon>
        <taxon>Pleosporales</taxon>
        <taxon>Pleosporineae</taxon>
        <taxon>Pleosporaceae</taxon>
        <taxon>Bipolaris</taxon>
    </lineage>
</organism>
<proteinExistence type="predicted"/>
<accession>W6XP93</accession>
<evidence type="ECO:0000313" key="2">
    <source>
        <dbReference type="Proteomes" id="UP000053841"/>
    </source>
</evidence>
<dbReference type="GeneID" id="19149593"/>
<gene>
    <name evidence="1" type="ORF">COCCADRAFT_41921</name>
</gene>
<protein>
    <submittedName>
        <fullName evidence="1">Uncharacterized protein</fullName>
    </submittedName>
</protein>
<dbReference type="OrthoDB" id="3686193at2759"/>
<dbReference type="HOGENOM" id="CLU_2209561_0_0_1"/>